<organism evidence="2 3">
    <name type="scientific">Epicoccum nigrum</name>
    <name type="common">Soil fungus</name>
    <name type="synonym">Epicoccum purpurascens</name>
    <dbReference type="NCBI Taxonomy" id="105696"/>
    <lineage>
        <taxon>Eukaryota</taxon>
        <taxon>Fungi</taxon>
        <taxon>Dikarya</taxon>
        <taxon>Ascomycota</taxon>
        <taxon>Pezizomycotina</taxon>
        <taxon>Dothideomycetes</taxon>
        <taxon>Pleosporomycetidae</taxon>
        <taxon>Pleosporales</taxon>
        <taxon>Pleosporineae</taxon>
        <taxon>Didymellaceae</taxon>
        <taxon>Epicoccum</taxon>
    </lineage>
</organism>
<feature type="region of interest" description="Disordered" evidence="1">
    <location>
        <begin position="142"/>
        <end position="236"/>
    </location>
</feature>
<reference evidence="2 3" key="1">
    <citation type="journal article" date="2017" name="Genome Announc.">
        <title>Genome sequence of the saprophytic ascomycete Epicoccum nigrum ICMP 19927 strain isolated from New Zealand.</title>
        <authorList>
            <person name="Fokin M."/>
            <person name="Fleetwood D."/>
            <person name="Weir B.S."/>
            <person name="Villas-Boas S.G."/>
        </authorList>
    </citation>
    <scope>NUCLEOTIDE SEQUENCE [LARGE SCALE GENOMIC DNA]</scope>
    <source>
        <strain evidence="2 3">ICMP 19927</strain>
    </source>
</reference>
<feature type="region of interest" description="Disordered" evidence="1">
    <location>
        <begin position="55"/>
        <end position="74"/>
    </location>
</feature>
<gene>
    <name evidence="2" type="ORF">B5807_02900</name>
</gene>
<sequence length="431" mass="47543">MLSSTRNIYTRTFAGPRNILPLKAQEADLGSVGGECELGADMLLIQPRKRNRATFDQDQNHATSHPASWQSRPKDISDKFQDVSIAISSASSTVGTDNVSLSRTSIAALDLEELLNLSAHISERIQIKKRYNDTPLRRILARQAPGHQASRNPVKPEEDTSSQTDTLINTEVEGAKVSKESPGVIQRRYNNTPLRRILSRQTVSRPTTDGHCSTQKSRGYEPEPPETRKARYNNTPLRRILSHQTSAKHSIETYASPPASTPHSTESPLVPRSNTPLRRILARQTSIVSDTPNEEKEQDAASNRADSVISPNSPILSFPSLGSSSKSLWGNENSLSSLILAPPCVHLNAETDIRAYEERIWAKSKQGMTPLFGGKHESKRATTVTVTEVGVGNETRVSNRVVVDDKGSPLRRILQRQASSDWRAGRRLGVV</sequence>
<feature type="compositionally biased region" description="Polar residues" evidence="1">
    <location>
        <begin position="300"/>
        <end position="312"/>
    </location>
</feature>
<feature type="compositionally biased region" description="Polar residues" evidence="1">
    <location>
        <begin position="60"/>
        <end position="71"/>
    </location>
</feature>
<evidence type="ECO:0000313" key="2">
    <source>
        <dbReference type="EMBL" id="OSS53289.1"/>
    </source>
</evidence>
<keyword evidence="3" id="KW-1185">Reference proteome</keyword>
<feature type="region of interest" description="Disordered" evidence="1">
    <location>
        <begin position="253"/>
        <end position="312"/>
    </location>
</feature>
<dbReference type="InParanoid" id="A0A1Y2MBW2"/>
<protein>
    <submittedName>
        <fullName evidence="2">Uncharacterized protein</fullName>
    </submittedName>
</protein>
<dbReference type="EMBL" id="KZ107839">
    <property type="protein sequence ID" value="OSS53289.1"/>
    <property type="molecule type" value="Genomic_DNA"/>
</dbReference>
<feature type="compositionally biased region" description="Basic and acidic residues" evidence="1">
    <location>
        <begin position="218"/>
        <end position="229"/>
    </location>
</feature>
<evidence type="ECO:0000256" key="1">
    <source>
        <dbReference type="SAM" id="MobiDB-lite"/>
    </source>
</evidence>
<feature type="compositionally biased region" description="Polar residues" evidence="1">
    <location>
        <begin position="188"/>
        <end position="217"/>
    </location>
</feature>
<proteinExistence type="predicted"/>
<feature type="compositionally biased region" description="Polar residues" evidence="1">
    <location>
        <begin position="261"/>
        <end position="276"/>
    </location>
</feature>
<accession>A0A1Y2MBW2</accession>
<evidence type="ECO:0000313" key="3">
    <source>
        <dbReference type="Proteomes" id="UP000193240"/>
    </source>
</evidence>
<name>A0A1Y2MBW2_EPING</name>
<dbReference type="Proteomes" id="UP000193240">
    <property type="component" value="Unassembled WGS sequence"/>
</dbReference>
<dbReference type="AlphaFoldDB" id="A0A1Y2MBW2"/>